<protein>
    <submittedName>
        <fullName evidence="1">Uncharacterized protein</fullName>
    </submittedName>
</protein>
<organism evidence="1">
    <name type="scientific">bioreactor metagenome</name>
    <dbReference type="NCBI Taxonomy" id="1076179"/>
    <lineage>
        <taxon>unclassified sequences</taxon>
        <taxon>metagenomes</taxon>
        <taxon>ecological metagenomes</taxon>
    </lineage>
</organism>
<proteinExistence type="predicted"/>
<comment type="caution">
    <text evidence="1">The sequence shown here is derived from an EMBL/GenBank/DDBJ whole genome shotgun (WGS) entry which is preliminary data.</text>
</comment>
<gene>
    <name evidence="1" type="ORF">SDC9_212232</name>
</gene>
<dbReference type="EMBL" id="VSSQ01145362">
    <property type="protein sequence ID" value="MPN64460.1"/>
    <property type="molecule type" value="Genomic_DNA"/>
</dbReference>
<name>A0A645JMZ8_9ZZZZ</name>
<sequence length="101" mass="11552">MPAGLWLGEKIEVIIPVVEHQGNFGMLVATERALYLISKAYSDQPWHIIPFIRLADVVLANGRYGEIDLIYKQYGCDEFLRIDNGEHLSRLYEYLKAALAK</sequence>
<accession>A0A645JMZ8</accession>
<dbReference type="AlphaFoldDB" id="A0A645JMZ8"/>
<evidence type="ECO:0000313" key="1">
    <source>
        <dbReference type="EMBL" id="MPN64460.1"/>
    </source>
</evidence>
<reference evidence="1" key="1">
    <citation type="submission" date="2019-08" db="EMBL/GenBank/DDBJ databases">
        <authorList>
            <person name="Kucharzyk K."/>
            <person name="Murdoch R.W."/>
            <person name="Higgins S."/>
            <person name="Loffler F."/>
        </authorList>
    </citation>
    <scope>NUCLEOTIDE SEQUENCE</scope>
</reference>